<sequence>MNWPYKSHPAEKTPPATIFTRASEGDGVTDVLVPGGRDVRGSLDRTSEAKRGAASTASDADACVVACPPHPQHRGHRGDERLRAVSSALTAGGVDCFRFDYGDWDGGYGERADARNAVAWARERYDRVGLFGFSFGGTLALLVASESGASEGDVDAVSALAPTARIASDLDAVAALEDIDCPTQVVYATRDDTADWKPVVERARELGVETVEWSADHFFVGQAGKVGDAVGAWLSDAL</sequence>
<feature type="domain" description="Dienelactone hydrolase" evidence="2">
    <location>
        <begin position="114"/>
        <end position="195"/>
    </location>
</feature>
<evidence type="ECO:0000256" key="1">
    <source>
        <dbReference type="SAM" id="MobiDB-lite"/>
    </source>
</evidence>
<reference evidence="3 4" key="1">
    <citation type="submission" date="2016-11" db="EMBL/GenBank/DDBJ databases">
        <authorList>
            <person name="Jaros S."/>
            <person name="Januszkiewicz K."/>
            <person name="Wedrychowicz H."/>
        </authorList>
    </citation>
    <scope>NUCLEOTIDE SEQUENCE [LARGE SCALE GENOMIC DNA]</scope>
    <source>
        <strain evidence="3 4">DSM 9297</strain>
    </source>
</reference>
<dbReference type="GO" id="GO:0016787">
    <property type="term" value="F:hydrolase activity"/>
    <property type="evidence" value="ECO:0007669"/>
    <property type="project" value="InterPro"/>
</dbReference>
<evidence type="ECO:0000259" key="2">
    <source>
        <dbReference type="Pfam" id="PF01738"/>
    </source>
</evidence>
<dbReference type="EMBL" id="FQWV01000002">
    <property type="protein sequence ID" value="SHG75676.1"/>
    <property type="molecule type" value="Genomic_DNA"/>
</dbReference>
<dbReference type="Proteomes" id="UP000184357">
    <property type="component" value="Unassembled WGS sequence"/>
</dbReference>
<dbReference type="AlphaFoldDB" id="A0A1M5MEL1"/>
<evidence type="ECO:0000313" key="4">
    <source>
        <dbReference type="Proteomes" id="UP000184357"/>
    </source>
</evidence>
<accession>A0A1M5MEL1</accession>
<name>A0A1M5MEL1_9EURY</name>
<organism evidence="3 4">
    <name type="scientific">Halobaculum gomorrense</name>
    <dbReference type="NCBI Taxonomy" id="43928"/>
    <lineage>
        <taxon>Archaea</taxon>
        <taxon>Methanobacteriati</taxon>
        <taxon>Methanobacteriota</taxon>
        <taxon>Stenosarchaea group</taxon>
        <taxon>Halobacteria</taxon>
        <taxon>Halobacteriales</taxon>
        <taxon>Haloferacaceae</taxon>
        <taxon>Halobaculum</taxon>
    </lineage>
</organism>
<keyword evidence="4" id="KW-1185">Reference proteome</keyword>
<feature type="compositionally biased region" description="Basic and acidic residues" evidence="1">
    <location>
        <begin position="37"/>
        <end position="51"/>
    </location>
</feature>
<dbReference type="SUPFAM" id="SSF53474">
    <property type="entry name" value="alpha/beta-Hydrolases"/>
    <property type="match status" value="1"/>
</dbReference>
<feature type="region of interest" description="Disordered" evidence="1">
    <location>
        <begin position="34"/>
        <end position="54"/>
    </location>
</feature>
<evidence type="ECO:0000313" key="3">
    <source>
        <dbReference type="EMBL" id="SHG75676.1"/>
    </source>
</evidence>
<gene>
    <name evidence="3" type="ORF">SAMN05443636_0986</name>
</gene>
<dbReference type="InterPro" id="IPR002925">
    <property type="entry name" value="Dienelactn_hydro"/>
</dbReference>
<dbReference type="Gene3D" id="3.40.50.1820">
    <property type="entry name" value="alpha/beta hydrolase"/>
    <property type="match status" value="1"/>
</dbReference>
<dbReference type="Pfam" id="PF01738">
    <property type="entry name" value="DLH"/>
    <property type="match status" value="1"/>
</dbReference>
<dbReference type="InterPro" id="IPR029058">
    <property type="entry name" value="AB_hydrolase_fold"/>
</dbReference>
<proteinExistence type="predicted"/>
<protein>
    <recommendedName>
        <fullName evidence="2">Dienelactone hydrolase domain-containing protein</fullName>
    </recommendedName>
</protein>
<dbReference type="STRING" id="43928.SAMN05443636_0986"/>